<protein>
    <recommendedName>
        <fullName evidence="2">Polysaccharide lyase 14 domain-containing protein</fullName>
    </recommendedName>
</protein>
<feature type="chain" id="PRO_5035438031" description="Polysaccharide lyase 14 domain-containing protein" evidence="1">
    <location>
        <begin position="21"/>
        <end position="357"/>
    </location>
</feature>
<dbReference type="Gene3D" id="2.60.120.200">
    <property type="match status" value="1"/>
</dbReference>
<name>A0A8K0NNQ2_9TREE</name>
<gene>
    <name evidence="3" type="ORF">FFLO_04977</name>
</gene>
<reference evidence="3" key="1">
    <citation type="submission" date="2020-04" db="EMBL/GenBank/DDBJ databases">
        <title>Analysis of mating type loci in Filobasidium floriforme.</title>
        <authorList>
            <person name="Nowrousian M."/>
        </authorList>
    </citation>
    <scope>NUCLEOTIDE SEQUENCE</scope>
    <source>
        <strain evidence="3">CBS 6242</strain>
    </source>
</reference>
<evidence type="ECO:0000313" key="4">
    <source>
        <dbReference type="Proteomes" id="UP000812966"/>
    </source>
</evidence>
<dbReference type="PANTHER" id="PTHR40124">
    <property type="match status" value="1"/>
</dbReference>
<proteinExistence type="predicted"/>
<dbReference type="OrthoDB" id="2395160at2759"/>
<feature type="domain" description="Polysaccharide lyase 14" evidence="2">
    <location>
        <begin position="97"/>
        <end position="308"/>
    </location>
</feature>
<dbReference type="EMBL" id="JABELV010000115">
    <property type="protein sequence ID" value="KAG7530551.1"/>
    <property type="molecule type" value="Genomic_DNA"/>
</dbReference>
<dbReference type="InterPro" id="IPR048958">
    <property type="entry name" value="Polysacc_lyase_14"/>
</dbReference>
<accession>A0A8K0NNQ2</accession>
<dbReference type="Pfam" id="PF21294">
    <property type="entry name" value="Polysacc_lyase_14"/>
    <property type="match status" value="1"/>
</dbReference>
<feature type="signal peptide" evidence="1">
    <location>
        <begin position="1"/>
        <end position="20"/>
    </location>
</feature>
<evidence type="ECO:0000256" key="1">
    <source>
        <dbReference type="SAM" id="SignalP"/>
    </source>
</evidence>
<dbReference type="AlphaFoldDB" id="A0A8K0NNQ2"/>
<organism evidence="3 4">
    <name type="scientific">Filobasidium floriforme</name>
    <dbReference type="NCBI Taxonomy" id="5210"/>
    <lineage>
        <taxon>Eukaryota</taxon>
        <taxon>Fungi</taxon>
        <taxon>Dikarya</taxon>
        <taxon>Basidiomycota</taxon>
        <taxon>Agaricomycotina</taxon>
        <taxon>Tremellomycetes</taxon>
        <taxon>Filobasidiales</taxon>
        <taxon>Filobasidiaceae</taxon>
        <taxon>Filobasidium</taxon>
    </lineage>
</organism>
<dbReference type="PANTHER" id="PTHR40124:SF1">
    <property type="entry name" value="DISAGGREGATASE RELATED REPEAT PROTEIN"/>
    <property type="match status" value="1"/>
</dbReference>
<evidence type="ECO:0000313" key="3">
    <source>
        <dbReference type="EMBL" id="KAG7530551.1"/>
    </source>
</evidence>
<keyword evidence="4" id="KW-1185">Reference proteome</keyword>
<dbReference type="Proteomes" id="UP000812966">
    <property type="component" value="Unassembled WGS sequence"/>
</dbReference>
<comment type="caution">
    <text evidence="3">The sequence shown here is derived from an EMBL/GenBank/DDBJ whole genome shotgun (WGS) entry which is preliminary data.</text>
</comment>
<keyword evidence="1" id="KW-0732">Signal</keyword>
<evidence type="ECO:0000259" key="2">
    <source>
        <dbReference type="Pfam" id="PF21294"/>
    </source>
</evidence>
<sequence>MYSSLLLATATCISLRLTTAQNTSSYSPSTLATSLEFSQPASSLPFPDTSAVSTYANTSNNATAKYIRREWDLYNERIQWGQPDLQFVQDPDTSASDEDLVLRVDYPEGSYSHATGGTQFYSQPLNSSSTPTAPSALLTYSLYIPSDFNFVKAGKLPGLRGGPSVNDCSGGDQTDGKKCFSARLMWRDGGVGEVYAYIPITDSLCSQTGVICNSDYGTSLGRGSFTFQRGAWNDIALHVRLNNPVDKANGVVEVYYNGVRATTFSNLVLRTSDSISSAGGIYFSTFFGGDDAATYATPTEQSLYFKDMQVFGAAEPAQGDGEGYKLKNAAVTTGKIGGDVRVMVGAVVGLVAMVMII</sequence>